<dbReference type="RefSeq" id="WP_015267345.1">
    <property type="nucleotide sequence ID" value="NC_019904.1"/>
</dbReference>
<name>L0G4P4_ECHVK</name>
<gene>
    <name evidence="1" type="ordered locus">Echvi_3584</name>
</gene>
<dbReference type="STRING" id="926556.Echvi_3584"/>
<proteinExistence type="predicted"/>
<dbReference type="HOGENOM" id="CLU_1445556_0_0_10"/>
<protein>
    <submittedName>
        <fullName evidence="1">Uncharacterized protein</fullName>
    </submittedName>
</protein>
<dbReference type="AlphaFoldDB" id="L0G4P4"/>
<reference evidence="2" key="1">
    <citation type="submission" date="2012-02" db="EMBL/GenBank/DDBJ databases">
        <title>The complete genome of Echinicola vietnamensis DSM 17526.</title>
        <authorList>
            <person name="Lucas S."/>
            <person name="Copeland A."/>
            <person name="Lapidus A."/>
            <person name="Glavina del Rio T."/>
            <person name="Dalin E."/>
            <person name="Tice H."/>
            <person name="Bruce D."/>
            <person name="Goodwin L."/>
            <person name="Pitluck S."/>
            <person name="Peters L."/>
            <person name="Ovchinnikova G."/>
            <person name="Teshima H."/>
            <person name="Kyrpides N."/>
            <person name="Mavromatis K."/>
            <person name="Ivanova N."/>
            <person name="Brettin T."/>
            <person name="Detter J.C."/>
            <person name="Han C."/>
            <person name="Larimer F."/>
            <person name="Land M."/>
            <person name="Hauser L."/>
            <person name="Markowitz V."/>
            <person name="Cheng J.-F."/>
            <person name="Hugenholtz P."/>
            <person name="Woyke T."/>
            <person name="Wu D."/>
            <person name="Brambilla E."/>
            <person name="Klenk H.-P."/>
            <person name="Eisen J.A."/>
        </authorList>
    </citation>
    <scope>NUCLEOTIDE SEQUENCE [LARGE SCALE GENOMIC DNA]</scope>
    <source>
        <strain evidence="2">DSM 17526 / LMG 23754 / KMM 6221</strain>
    </source>
</reference>
<dbReference type="KEGG" id="evi:Echvi_3584"/>
<keyword evidence="2" id="KW-1185">Reference proteome</keyword>
<accession>L0G4P4</accession>
<dbReference type="OrthoDB" id="837527at2"/>
<evidence type="ECO:0000313" key="1">
    <source>
        <dbReference type="EMBL" id="AGA79800.1"/>
    </source>
</evidence>
<evidence type="ECO:0000313" key="2">
    <source>
        <dbReference type="Proteomes" id="UP000010796"/>
    </source>
</evidence>
<dbReference type="Proteomes" id="UP000010796">
    <property type="component" value="Chromosome"/>
</dbReference>
<sequence>MNALVENTIAILFREVPLQKNSKEAHKGVALTMEAAPTLHKTPKGSIQLTLRFVSENAAVIANPLYYVKFDLFDEHHKPIPMAPKAPVLLLHLNRPLDPAKDFPFQVEKATTSEKDINTTEVVNKTSLEFAAQTSYAFTLGFPSAWFKENSCGYLKLSGNIVPFSKDGNTKSSNSFHTDLIPIRPSS</sequence>
<dbReference type="EMBL" id="CP003346">
    <property type="protein sequence ID" value="AGA79800.1"/>
    <property type="molecule type" value="Genomic_DNA"/>
</dbReference>
<dbReference type="PATRIC" id="fig|926556.3.peg.3774"/>
<organism evidence="1 2">
    <name type="scientific">Echinicola vietnamensis (strain DSM 17526 / LMG 23754 / KMM 6221)</name>
    <dbReference type="NCBI Taxonomy" id="926556"/>
    <lineage>
        <taxon>Bacteria</taxon>
        <taxon>Pseudomonadati</taxon>
        <taxon>Bacteroidota</taxon>
        <taxon>Cytophagia</taxon>
        <taxon>Cytophagales</taxon>
        <taxon>Cyclobacteriaceae</taxon>
        <taxon>Echinicola</taxon>
    </lineage>
</organism>